<proteinExistence type="predicted"/>
<dbReference type="AlphaFoldDB" id="A0A3B0RC82"/>
<name>A0A3B0RC82_9ZZZZ</name>
<organism evidence="1">
    <name type="scientific">hydrothermal vent metagenome</name>
    <dbReference type="NCBI Taxonomy" id="652676"/>
    <lineage>
        <taxon>unclassified sequences</taxon>
        <taxon>metagenomes</taxon>
        <taxon>ecological metagenomes</taxon>
    </lineage>
</organism>
<evidence type="ECO:0008006" key="2">
    <source>
        <dbReference type="Google" id="ProtNLM"/>
    </source>
</evidence>
<evidence type="ECO:0000313" key="1">
    <source>
        <dbReference type="EMBL" id="VAV90690.1"/>
    </source>
</evidence>
<protein>
    <recommendedName>
        <fullName evidence="2">Phage terminase, small subunit</fullName>
    </recommendedName>
</protein>
<dbReference type="EMBL" id="UOED01000061">
    <property type="protein sequence ID" value="VAV90690.1"/>
    <property type="molecule type" value="Genomic_DNA"/>
</dbReference>
<gene>
    <name evidence="1" type="ORF">MNBD_ALPHA02-1834</name>
</gene>
<accession>A0A3B0RC82</accession>
<reference evidence="1" key="1">
    <citation type="submission" date="2018-06" db="EMBL/GenBank/DDBJ databases">
        <authorList>
            <person name="Zhirakovskaya E."/>
        </authorList>
    </citation>
    <scope>NUCLEOTIDE SEQUENCE</scope>
</reference>
<sequence>MTKKRGRKSRSSISVISSNGIEALARPKAPDNLTNEQAEEWTAIVNRLPADWFARESHPVLAQYCRHAVTSYRVSQLIDQEEQSDEFTVSAYDQLLRMQARESNVLACLATKLRLTQQAKYTTKAAGTASNNAGLGPKPWE</sequence>